<dbReference type="EMBL" id="LQWZ01000001">
    <property type="protein sequence ID" value="OAH59693.1"/>
    <property type="molecule type" value="Genomic_DNA"/>
</dbReference>
<organism evidence="4 5">
    <name type="scientific">Domibacillus aminovorans</name>
    <dbReference type="NCBI Taxonomy" id="29332"/>
    <lineage>
        <taxon>Bacteria</taxon>
        <taxon>Bacillati</taxon>
        <taxon>Bacillota</taxon>
        <taxon>Bacilli</taxon>
        <taxon>Bacillales</taxon>
        <taxon>Bacillaceae</taxon>
        <taxon>Domibacillus</taxon>
    </lineage>
</organism>
<name>A0A177L2A2_9BACI</name>
<evidence type="ECO:0000313" key="4">
    <source>
        <dbReference type="EMBL" id="OAH59693.1"/>
    </source>
</evidence>
<accession>A0A177L2A2</accession>
<protein>
    <recommendedName>
        <fullName evidence="3">SLH domain-containing protein</fullName>
    </recommendedName>
</protein>
<dbReference type="Pfam" id="PF00395">
    <property type="entry name" value="SLH"/>
    <property type="match status" value="3"/>
</dbReference>
<feature type="signal peptide" evidence="2">
    <location>
        <begin position="1"/>
        <end position="26"/>
    </location>
</feature>
<sequence length="328" mass="35686">MNKYKFFTAATAVTIAAVSVSAPASAASVHSFTDVGANYDEAVSFLYENEIIKGISSTKFGTQQQLTRGDAAVILANAIGVDTENAPDAGFKDLNSRVKGSVNALAEIGIISGVTKTEFKPNDTLSRGAMAKFLVLGFDLQEYETETPFTDVGGVFTPYIEALYGAEITSGKTPTSYGTHLNITRGEFSNLLYNTILFMFDNFYYPTIESAKVISATSTQIVLTEAVPAEYKPTDVADFFYFSVKLEDGSETDFEPTLSTLSADRKTLTIQHKNYDLDGKKGVLLIDDLENIIEVPFNYEQTSITTSYNITNEKFDYPQLPGTVGTAV</sequence>
<dbReference type="Proteomes" id="UP000077271">
    <property type="component" value="Unassembled WGS sequence"/>
</dbReference>
<keyword evidence="1 2" id="KW-0732">Signal</keyword>
<feature type="domain" description="SLH" evidence="3">
    <location>
        <begin position="26"/>
        <end position="89"/>
    </location>
</feature>
<dbReference type="OrthoDB" id="2776339at2"/>
<proteinExistence type="predicted"/>
<feature type="chain" id="PRO_5008066598" description="SLH domain-containing protein" evidence="2">
    <location>
        <begin position="27"/>
        <end position="328"/>
    </location>
</feature>
<evidence type="ECO:0000259" key="3">
    <source>
        <dbReference type="PROSITE" id="PS51272"/>
    </source>
</evidence>
<comment type="caution">
    <text evidence="4">The sequence shown here is derived from an EMBL/GenBank/DDBJ whole genome shotgun (WGS) entry which is preliminary data.</text>
</comment>
<evidence type="ECO:0000256" key="1">
    <source>
        <dbReference type="ARBA" id="ARBA00022729"/>
    </source>
</evidence>
<dbReference type="RefSeq" id="WP_018391930.1">
    <property type="nucleotide sequence ID" value="NZ_LQWZ01000001.1"/>
</dbReference>
<dbReference type="AlphaFoldDB" id="A0A177L2A2"/>
<evidence type="ECO:0000313" key="5">
    <source>
        <dbReference type="Proteomes" id="UP000077271"/>
    </source>
</evidence>
<feature type="domain" description="SLH" evidence="3">
    <location>
        <begin position="90"/>
        <end position="148"/>
    </location>
</feature>
<evidence type="ECO:0000256" key="2">
    <source>
        <dbReference type="SAM" id="SignalP"/>
    </source>
</evidence>
<dbReference type="InterPro" id="IPR001119">
    <property type="entry name" value="SLH_dom"/>
</dbReference>
<dbReference type="PROSITE" id="PS51272">
    <property type="entry name" value="SLH"/>
    <property type="match status" value="2"/>
</dbReference>
<reference evidence="4 5" key="1">
    <citation type="submission" date="2016-01" db="EMBL/GenBank/DDBJ databases">
        <title>Investigation of taxonomic status of Bacillus aminovorans.</title>
        <authorList>
            <person name="Verma A."/>
            <person name="Pal Y."/>
            <person name="Krishnamurthi S."/>
        </authorList>
    </citation>
    <scope>NUCLEOTIDE SEQUENCE [LARGE SCALE GENOMIC DNA]</scope>
    <source>
        <strain evidence="4 5">DSM 4337</strain>
    </source>
</reference>
<gene>
    <name evidence="4" type="ORF">AWH48_00880</name>
</gene>